<name>A0A498KN79_MALDO</name>
<protein>
    <submittedName>
        <fullName evidence="1">Uncharacterized protein</fullName>
    </submittedName>
</protein>
<gene>
    <name evidence="1" type="ORF">DVH24_036054</name>
</gene>
<evidence type="ECO:0000313" key="1">
    <source>
        <dbReference type="EMBL" id="RXI09590.1"/>
    </source>
</evidence>
<dbReference type="Proteomes" id="UP000290289">
    <property type="component" value="Unassembled WGS sequence"/>
</dbReference>
<accession>A0A498KN79</accession>
<evidence type="ECO:0000313" key="2">
    <source>
        <dbReference type="Proteomes" id="UP000290289"/>
    </source>
</evidence>
<keyword evidence="2" id="KW-1185">Reference proteome</keyword>
<comment type="caution">
    <text evidence="1">The sequence shown here is derived from an EMBL/GenBank/DDBJ whole genome shotgun (WGS) entry which is preliminary data.</text>
</comment>
<dbReference type="EMBL" id="RDQH01000297">
    <property type="protein sequence ID" value="RXI09590.1"/>
    <property type="molecule type" value="Genomic_DNA"/>
</dbReference>
<sequence>MDVQVFKIKLKFPIDAFLKLRPCVKREPCALGDLTSGHEVGGISPSVVGNRISQMISKVLNGALSGDNSLHKEAEH</sequence>
<reference evidence="1 2" key="1">
    <citation type="submission" date="2018-10" db="EMBL/GenBank/DDBJ databases">
        <title>A high-quality apple genome assembly.</title>
        <authorList>
            <person name="Hu J."/>
        </authorList>
    </citation>
    <scope>NUCLEOTIDE SEQUENCE [LARGE SCALE GENOMIC DNA]</scope>
    <source>
        <strain evidence="2">cv. HFTH1</strain>
        <tissue evidence="1">Young leaf</tissue>
    </source>
</reference>
<proteinExistence type="predicted"/>
<dbReference type="AlphaFoldDB" id="A0A498KN79"/>
<organism evidence="1 2">
    <name type="scientific">Malus domestica</name>
    <name type="common">Apple</name>
    <name type="synonym">Pyrus malus</name>
    <dbReference type="NCBI Taxonomy" id="3750"/>
    <lineage>
        <taxon>Eukaryota</taxon>
        <taxon>Viridiplantae</taxon>
        <taxon>Streptophyta</taxon>
        <taxon>Embryophyta</taxon>
        <taxon>Tracheophyta</taxon>
        <taxon>Spermatophyta</taxon>
        <taxon>Magnoliopsida</taxon>
        <taxon>eudicotyledons</taxon>
        <taxon>Gunneridae</taxon>
        <taxon>Pentapetalae</taxon>
        <taxon>rosids</taxon>
        <taxon>fabids</taxon>
        <taxon>Rosales</taxon>
        <taxon>Rosaceae</taxon>
        <taxon>Amygdaloideae</taxon>
        <taxon>Maleae</taxon>
        <taxon>Malus</taxon>
    </lineage>
</organism>